<dbReference type="Pfam" id="PF20431">
    <property type="entry name" value="E_motif"/>
    <property type="match status" value="1"/>
</dbReference>
<comment type="caution">
    <text evidence="2">The sequence shown here is derived from an EMBL/GenBank/DDBJ whole genome shotgun (WGS) entry which is preliminary data.</text>
</comment>
<keyword evidence="1" id="KW-0677">Repeat</keyword>
<dbReference type="Pfam" id="PF01535">
    <property type="entry name" value="PPR"/>
    <property type="match status" value="3"/>
</dbReference>
<dbReference type="EMBL" id="BQNB010018516">
    <property type="protein sequence ID" value="GJT75277.1"/>
    <property type="molecule type" value="Genomic_DNA"/>
</dbReference>
<name>A0ABQ5GK55_9ASTR</name>
<evidence type="ECO:0000256" key="1">
    <source>
        <dbReference type="ARBA" id="ARBA00022737"/>
    </source>
</evidence>
<dbReference type="Proteomes" id="UP001151760">
    <property type="component" value="Unassembled WGS sequence"/>
</dbReference>
<proteinExistence type="predicted"/>
<accession>A0ABQ5GK55</accession>
<sequence>MGPCVIVSANVSILPQSVFFRGGTMGAAFKDLHQGKSLHSLAIKTAISTDKFIESAVIDVYSKCGSIEDAEHVFQNATNVHNLVSWNAMIMGYAQFGCYRLVKEASNHLDSMFDLHGVIPCLEHYACVVDVLGKVGKLDDAKKLIDNMPMIPDARIWQILLSACNIYGNVDIALVAARELVALQPENESSFVLLSNLYASAGMWSDVKQLRRDMKDKVVYKEPGSSGIQVKGLVHYFFADDTSHSQNEEIYMELNTLKKQMIQVPKEQDAFFA</sequence>
<evidence type="ECO:0000313" key="2">
    <source>
        <dbReference type="EMBL" id="GJT75277.1"/>
    </source>
</evidence>
<gene>
    <name evidence="2" type="ORF">Tco_1042002</name>
</gene>
<dbReference type="InterPro" id="IPR002885">
    <property type="entry name" value="PPR_rpt"/>
</dbReference>
<protein>
    <submittedName>
        <fullName evidence="2">Pentatricopeptide repeat-containing protein</fullName>
    </submittedName>
</protein>
<reference evidence="2" key="2">
    <citation type="submission" date="2022-01" db="EMBL/GenBank/DDBJ databases">
        <authorList>
            <person name="Yamashiro T."/>
            <person name="Shiraishi A."/>
            <person name="Satake H."/>
            <person name="Nakayama K."/>
        </authorList>
    </citation>
    <scope>NUCLEOTIDE SEQUENCE</scope>
</reference>
<keyword evidence="3" id="KW-1185">Reference proteome</keyword>
<evidence type="ECO:0000313" key="3">
    <source>
        <dbReference type="Proteomes" id="UP001151760"/>
    </source>
</evidence>
<dbReference type="InterPro" id="IPR046960">
    <property type="entry name" value="PPR_At4g14850-like_plant"/>
</dbReference>
<dbReference type="InterPro" id="IPR011990">
    <property type="entry name" value="TPR-like_helical_dom_sf"/>
</dbReference>
<reference evidence="2" key="1">
    <citation type="journal article" date="2022" name="Int. J. Mol. Sci.">
        <title>Draft Genome of Tanacetum Coccineum: Genomic Comparison of Closely Related Tanacetum-Family Plants.</title>
        <authorList>
            <person name="Yamashiro T."/>
            <person name="Shiraishi A."/>
            <person name="Nakayama K."/>
            <person name="Satake H."/>
        </authorList>
    </citation>
    <scope>NUCLEOTIDE SEQUENCE</scope>
</reference>
<organism evidence="2 3">
    <name type="scientific">Tanacetum coccineum</name>
    <dbReference type="NCBI Taxonomy" id="301880"/>
    <lineage>
        <taxon>Eukaryota</taxon>
        <taxon>Viridiplantae</taxon>
        <taxon>Streptophyta</taxon>
        <taxon>Embryophyta</taxon>
        <taxon>Tracheophyta</taxon>
        <taxon>Spermatophyta</taxon>
        <taxon>Magnoliopsida</taxon>
        <taxon>eudicotyledons</taxon>
        <taxon>Gunneridae</taxon>
        <taxon>Pentapetalae</taxon>
        <taxon>asterids</taxon>
        <taxon>campanulids</taxon>
        <taxon>Asterales</taxon>
        <taxon>Asteraceae</taxon>
        <taxon>Asteroideae</taxon>
        <taxon>Anthemideae</taxon>
        <taxon>Anthemidinae</taxon>
        <taxon>Tanacetum</taxon>
    </lineage>
</organism>
<dbReference type="Gene3D" id="1.25.40.10">
    <property type="entry name" value="Tetratricopeptide repeat domain"/>
    <property type="match status" value="1"/>
</dbReference>
<dbReference type="InterPro" id="IPR046848">
    <property type="entry name" value="E_motif"/>
</dbReference>
<dbReference type="PANTHER" id="PTHR47926">
    <property type="entry name" value="PENTATRICOPEPTIDE REPEAT-CONTAINING PROTEIN"/>
    <property type="match status" value="1"/>
</dbReference>